<feature type="transmembrane region" description="Helical" evidence="6">
    <location>
        <begin position="252"/>
        <end position="275"/>
    </location>
</feature>
<feature type="transmembrane region" description="Helical" evidence="6">
    <location>
        <begin position="484"/>
        <end position="507"/>
    </location>
</feature>
<dbReference type="PANTHER" id="PTHR11119">
    <property type="entry name" value="XANTHINE-URACIL / VITAMIN C PERMEASE FAMILY MEMBER"/>
    <property type="match status" value="1"/>
</dbReference>
<dbReference type="Pfam" id="PF14724">
    <property type="entry name" value="mit_SMPDase"/>
    <property type="match status" value="1"/>
</dbReference>
<feature type="transmembrane region" description="Helical" evidence="6">
    <location>
        <begin position="213"/>
        <end position="232"/>
    </location>
</feature>
<dbReference type="EMBL" id="JACSDY010000012">
    <property type="protein sequence ID" value="KAF7413232.1"/>
    <property type="molecule type" value="Genomic_DNA"/>
</dbReference>
<sequence>MKQNGIPLNEIDLENSTIPNTEEITISKNRGADITYGIDDVPPWYLCFFMALQHYLTMIGAIVSIPFILTPALCMAEDDPARSYIISTMIFVTGLVTLLQTTIGCRLPLVQGGTISFLVPTLAILSLPQWKCPAPEILETMSHENRTELWQIRMRELSGAIAISALFQVIVGFGGIIGYMLKFITPLTIVPTVSLVGLSLFENAAEAASKHWGIAAGTILMLTMYSQVLINVPVPIVMYRKGHGLQVIWFELFKLFPVLLTIVVMWIICTILTVTDTLPVGHPARSDSKIKIISDSPWFRIPYPGQWGIPTVSLSGVLGMLAGVLACTVESISYYPTTSRMCGAPPPPVHAINRGIGIEGFGTMLAGLWGSGNGTNTFGENVGTIGVTKVGSRRVIQWACGLMILQGLISKFGAVFIIIPEPIVGGIFCVMFGMICAFGLSALQYVNLNSSRNLYILGFSIFFPMVLSKWMIKHANVINTGNDIVDGVITVLLSTTILVGGVIGCLLDNIIPGTDEERGLLAWSKEMELNVETSDEKQGEEYVPNTFDFPIGMQLLRRWKWTSYLPFSPTYKPRSDNNSNKSALFQIRVQRYLNLPLVQRCSELAVLIDESSTTELQHVFPIIIDSLFGITDNIGWGLHNITYKKNPQEYEMLYNFLSPHGPIFSLCYKLLPDCYLKYNFPISYLPSKIRSMLEEGVIPPFYLDKIREDQGTRVPSALFMNCSLMVLTYPFEYYIFHFAYHLTNPWLQIQQQENVWVNWETVYVQSAHYYLHHFLPRDNSPVLPIIGPYIKKTTQRKLMQSPENKRECHRLQTPRLLRASILSPGSTNLVVGVPQQQCLPQVWRSETVIQVFLDFWMEYTEDDHMPSQMNMSYSTPIPHRHSIHSGEHIRLVRAFIKTLHEFANSSTGDKSAMDELKRIILPSVQGKIYVFLRKAIHHWPLDSSFRLILEAWLSFIQPWRYIPGVTYTKEGKPEEEERGKIHDPSRWITFVANNLLAYTVIFQQLLPRFMRTDLVAPKNALMLFRVTKVFSQPHLARILSEVESCMDDANLNRNRMQSSQWTSVVRQQIMELEGPTYQYIPMFSTATITQVTFFLSIIKQAHLTATSLIEALEKRKRSQQFLVALWEFFYGEENSSDDISIEERRRVPIFLANAQQQLIDMFQILLEDIPQISITPDQEYHESILSTSFHHQSQMDSSLDSSRPGVFVPIPDGRQNFRYIEYMGDPELQPVRSNECAFLYQYEINTLYNKRNFLGSICRQVLIPPTTIVKLPKRTINGFSSGYEELIPPRLSLRRLSSYGFLIFMLAITEYYGYCA</sequence>
<dbReference type="GO" id="GO:0016020">
    <property type="term" value="C:membrane"/>
    <property type="evidence" value="ECO:0007669"/>
    <property type="project" value="UniProtKB-SubCell"/>
</dbReference>
<feature type="transmembrane region" description="Helical" evidence="6">
    <location>
        <begin position="398"/>
        <end position="419"/>
    </location>
</feature>
<comment type="subcellular location">
    <subcellularLocation>
        <location evidence="1">Membrane</location>
        <topology evidence="1">Multi-pass membrane protein</topology>
    </subcellularLocation>
</comment>
<evidence type="ECO:0008006" key="9">
    <source>
        <dbReference type="Google" id="ProtNLM"/>
    </source>
</evidence>
<evidence type="ECO:0000256" key="4">
    <source>
        <dbReference type="ARBA" id="ARBA00022989"/>
    </source>
</evidence>
<protein>
    <recommendedName>
        <fullName evidence="9">Solute carrier family 23 member 1</fullName>
    </recommendedName>
</protein>
<dbReference type="InterPro" id="IPR024129">
    <property type="entry name" value="Sphingomy_SMPD4"/>
</dbReference>
<keyword evidence="3 6" id="KW-0812">Transmembrane</keyword>
<keyword evidence="5 6" id="KW-0472">Membrane</keyword>
<keyword evidence="4 6" id="KW-1133">Transmembrane helix</keyword>
<keyword evidence="8" id="KW-1185">Reference proteome</keyword>
<evidence type="ECO:0000256" key="5">
    <source>
        <dbReference type="ARBA" id="ARBA00023136"/>
    </source>
</evidence>
<feature type="transmembrane region" description="Helical" evidence="6">
    <location>
        <begin position="425"/>
        <end position="446"/>
    </location>
</feature>
<gene>
    <name evidence="7" type="ORF">H0235_013083</name>
</gene>
<evidence type="ECO:0000256" key="1">
    <source>
        <dbReference type="ARBA" id="ARBA00004141"/>
    </source>
</evidence>
<accession>A0A834KWG8</accession>
<evidence type="ECO:0000256" key="2">
    <source>
        <dbReference type="ARBA" id="ARBA00008821"/>
    </source>
</evidence>
<feature type="transmembrane region" description="Helical" evidence="6">
    <location>
        <begin position="157"/>
        <end position="177"/>
    </location>
</feature>
<comment type="similarity">
    <text evidence="2">Belongs to the nucleobase:cation symporter-2 (NCS2) (TC 2.A.40) family.</text>
</comment>
<dbReference type="Proteomes" id="UP000600918">
    <property type="component" value="Unassembled WGS sequence"/>
</dbReference>
<name>A0A834KWG8_VESPE</name>
<feature type="transmembrane region" description="Helical" evidence="6">
    <location>
        <begin position="453"/>
        <end position="472"/>
    </location>
</feature>
<evidence type="ECO:0000313" key="7">
    <source>
        <dbReference type="EMBL" id="KAF7413232.1"/>
    </source>
</evidence>
<evidence type="ECO:0000256" key="3">
    <source>
        <dbReference type="ARBA" id="ARBA00022692"/>
    </source>
</evidence>
<evidence type="ECO:0000313" key="8">
    <source>
        <dbReference type="Proteomes" id="UP000600918"/>
    </source>
</evidence>
<reference evidence="7" key="1">
    <citation type="journal article" date="2020" name="G3 (Bethesda)">
        <title>High-Quality Assemblies for Three Invasive Social Wasps from the &lt;i&gt;Vespula&lt;/i&gt; Genus.</title>
        <authorList>
            <person name="Harrop T.W.R."/>
            <person name="Guhlin J."/>
            <person name="McLaughlin G.M."/>
            <person name="Permina E."/>
            <person name="Stockwell P."/>
            <person name="Gilligan J."/>
            <person name="Le Lec M.F."/>
            <person name="Gruber M.A.M."/>
            <person name="Quinn O."/>
            <person name="Lovegrove M."/>
            <person name="Duncan E.J."/>
            <person name="Remnant E.J."/>
            <person name="Van Eeckhoven J."/>
            <person name="Graham B."/>
            <person name="Knapp R.A."/>
            <person name="Langford K.W."/>
            <person name="Kronenberg Z."/>
            <person name="Press M.O."/>
            <person name="Eacker S.M."/>
            <person name="Wilson-Rankin E.E."/>
            <person name="Purcell J."/>
            <person name="Lester P.J."/>
            <person name="Dearden P.K."/>
        </authorList>
    </citation>
    <scope>NUCLEOTIDE SEQUENCE</scope>
    <source>
        <strain evidence="7">Volc-1</strain>
    </source>
</reference>
<proteinExistence type="inferred from homology"/>
<evidence type="ECO:0000256" key="6">
    <source>
        <dbReference type="SAM" id="Phobius"/>
    </source>
</evidence>
<dbReference type="GO" id="GO:0022857">
    <property type="term" value="F:transmembrane transporter activity"/>
    <property type="evidence" value="ECO:0007669"/>
    <property type="project" value="InterPro"/>
</dbReference>
<dbReference type="GO" id="GO:0050290">
    <property type="term" value="F:sphingomyelin phosphodiesterase D activity"/>
    <property type="evidence" value="ECO:0007669"/>
    <property type="project" value="InterPro"/>
</dbReference>
<dbReference type="InterPro" id="IPR006043">
    <property type="entry name" value="NCS2"/>
</dbReference>
<comment type="caution">
    <text evidence="7">The sequence shown here is derived from an EMBL/GenBank/DDBJ whole genome shotgun (WGS) entry which is preliminary data.</text>
</comment>
<feature type="transmembrane region" description="Helical" evidence="6">
    <location>
        <begin position="43"/>
        <end position="69"/>
    </location>
</feature>
<feature type="transmembrane region" description="Helical" evidence="6">
    <location>
        <begin position="81"/>
        <end position="103"/>
    </location>
</feature>
<organism evidence="7 8">
    <name type="scientific">Vespula pensylvanica</name>
    <name type="common">Western yellow jacket</name>
    <name type="synonym">Wasp</name>
    <dbReference type="NCBI Taxonomy" id="30213"/>
    <lineage>
        <taxon>Eukaryota</taxon>
        <taxon>Metazoa</taxon>
        <taxon>Ecdysozoa</taxon>
        <taxon>Arthropoda</taxon>
        <taxon>Hexapoda</taxon>
        <taxon>Insecta</taxon>
        <taxon>Pterygota</taxon>
        <taxon>Neoptera</taxon>
        <taxon>Endopterygota</taxon>
        <taxon>Hymenoptera</taxon>
        <taxon>Apocrita</taxon>
        <taxon>Aculeata</taxon>
        <taxon>Vespoidea</taxon>
        <taxon>Vespidae</taxon>
        <taxon>Vespinae</taxon>
        <taxon>Vespula</taxon>
    </lineage>
</organism>
<dbReference type="Pfam" id="PF00860">
    <property type="entry name" value="Xan_ur_permease"/>
    <property type="match status" value="1"/>
</dbReference>